<protein>
    <submittedName>
        <fullName evidence="3">SET domain-containing protein</fullName>
    </submittedName>
</protein>
<evidence type="ECO:0000313" key="4">
    <source>
        <dbReference type="Proteomes" id="UP000813824"/>
    </source>
</evidence>
<accession>A0A8K0USD1</accession>
<gene>
    <name evidence="3" type="ORF">BXZ70DRAFT_889907</name>
</gene>
<dbReference type="InterPro" id="IPR046341">
    <property type="entry name" value="SET_dom_sf"/>
</dbReference>
<dbReference type="OrthoDB" id="265717at2759"/>
<dbReference type="EMBL" id="JAEVFJ010000008">
    <property type="protein sequence ID" value="KAH8103018.1"/>
    <property type="molecule type" value="Genomic_DNA"/>
</dbReference>
<dbReference type="InterPro" id="IPR053185">
    <property type="entry name" value="SET_domain_protein"/>
</dbReference>
<dbReference type="SUPFAM" id="SSF82199">
    <property type="entry name" value="SET domain"/>
    <property type="match status" value="1"/>
</dbReference>
<dbReference type="CDD" id="cd20071">
    <property type="entry name" value="SET_SMYD"/>
    <property type="match status" value="1"/>
</dbReference>
<dbReference type="SMART" id="SM00317">
    <property type="entry name" value="SET"/>
    <property type="match status" value="1"/>
</dbReference>
<dbReference type="Proteomes" id="UP000813824">
    <property type="component" value="Unassembled WGS sequence"/>
</dbReference>
<dbReference type="Gene3D" id="2.170.270.10">
    <property type="entry name" value="SET domain"/>
    <property type="match status" value="1"/>
</dbReference>
<proteinExistence type="predicted"/>
<evidence type="ECO:0000256" key="1">
    <source>
        <dbReference type="SAM" id="MobiDB-lite"/>
    </source>
</evidence>
<sequence>MEHRNSPQASTSQPSIHSASSVTDIEETEEEALCVQDVPPRGKGLVATRKIKRGELLLADKPLLILSPLSSNSTLLVALSRCSREQQQHFFSLPNSFKGRLLPAQGIFESNALLLPGSNSQHENAGVFLLASRFNSSCAPNVSKCWNPALRIMLFRTLRDVQEGEELCFNYCDVLGTREQRREDIMEERNFLCRCTVCELDDEQSKVSDERRKTISRLFDEVAACGREPTLGMRKIKKALRLLQEEHLVHYEASFYYDAFQFCIMVSDFMNAKAWIRRAWEVSCCTSGPDSDVARMFKLYWANPRAHHLAGTLPKTILCGPER</sequence>
<reference evidence="3" key="1">
    <citation type="journal article" date="2021" name="New Phytol.">
        <title>Evolutionary innovations through gain and loss of genes in the ectomycorrhizal Boletales.</title>
        <authorList>
            <person name="Wu G."/>
            <person name="Miyauchi S."/>
            <person name="Morin E."/>
            <person name="Kuo A."/>
            <person name="Drula E."/>
            <person name="Varga T."/>
            <person name="Kohler A."/>
            <person name="Feng B."/>
            <person name="Cao Y."/>
            <person name="Lipzen A."/>
            <person name="Daum C."/>
            <person name="Hundley H."/>
            <person name="Pangilinan J."/>
            <person name="Johnson J."/>
            <person name="Barry K."/>
            <person name="LaButti K."/>
            <person name="Ng V."/>
            <person name="Ahrendt S."/>
            <person name="Min B."/>
            <person name="Choi I.G."/>
            <person name="Park H."/>
            <person name="Plett J.M."/>
            <person name="Magnuson J."/>
            <person name="Spatafora J.W."/>
            <person name="Nagy L.G."/>
            <person name="Henrissat B."/>
            <person name="Grigoriev I.V."/>
            <person name="Yang Z.L."/>
            <person name="Xu J."/>
            <person name="Martin F.M."/>
        </authorList>
    </citation>
    <scope>NUCLEOTIDE SEQUENCE</scope>
    <source>
        <strain evidence="3">KKN 215</strain>
    </source>
</reference>
<comment type="caution">
    <text evidence="3">The sequence shown here is derived from an EMBL/GenBank/DDBJ whole genome shotgun (WGS) entry which is preliminary data.</text>
</comment>
<dbReference type="AlphaFoldDB" id="A0A8K0USD1"/>
<keyword evidence="4" id="KW-1185">Reference proteome</keyword>
<feature type="region of interest" description="Disordered" evidence="1">
    <location>
        <begin position="1"/>
        <end position="23"/>
    </location>
</feature>
<name>A0A8K0USD1_9AGAR</name>
<dbReference type="PANTHER" id="PTHR47332">
    <property type="entry name" value="SET DOMAIN-CONTAINING PROTEIN 5"/>
    <property type="match status" value="1"/>
</dbReference>
<dbReference type="PANTHER" id="PTHR47332:SF2">
    <property type="entry name" value="SET-6"/>
    <property type="match status" value="1"/>
</dbReference>
<evidence type="ECO:0000313" key="3">
    <source>
        <dbReference type="EMBL" id="KAH8103018.1"/>
    </source>
</evidence>
<organism evidence="3 4">
    <name type="scientific">Cristinia sonorae</name>
    <dbReference type="NCBI Taxonomy" id="1940300"/>
    <lineage>
        <taxon>Eukaryota</taxon>
        <taxon>Fungi</taxon>
        <taxon>Dikarya</taxon>
        <taxon>Basidiomycota</taxon>
        <taxon>Agaricomycotina</taxon>
        <taxon>Agaricomycetes</taxon>
        <taxon>Agaricomycetidae</taxon>
        <taxon>Agaricales</taxon>
        <taxon>Pleurotineae</taxon>
        <taxon>Stephanosporaceae</taxon>
        <taxon>Cristinia</taxon>
    </lineage>
</organism>
<feature type="domain" description="SET" evidence="2">
    <location>
        <begin position="31"/>
        <end position="172"/>
    </location>
</feature>
<dbReference type="PROSITE" id="PS50280">
    <property type="entry name" value="SET"/>
    <property type="match status" value="1"/>
</dbReference>
<dbReference type="Pfam" id="PF00856">
    <property type="entry name" value="SET"/>
    <property type="match status" value="1"/>
</dbReference>
<dbReference type="InterPro" id="IPR001214">
    <property type="entry name" value="SET_dom"/>
</dbReference>
<evidence type="ECO:0000259" key="2">
    <source>
        <dbReference type="PROSITE" id="PS50280"/>
    </source>
</evidence>